<dbReference type="RefSeq" id="XP_013419647.1">
    <property type="nucleotide sequence ID" value="XM_013564193.1"/>
</dbReference>
<organism evidence="1 2">
    <name type="scientific">Lingula anatina</name>
    <name type="common">Brachiopod</name>
    <name type="synonym">Lingula unguis</name>
    <dbReference type="NCBI Taxonomy" id="7574"/>
    <lineage>
        <taxon>Eukaryota</taxon>
        <taxon>Metazoa</taxon>
        <taxon>Spiralia</taxon>
        <taxon>Lophotrochozoa</taxon>
        <taxon>Brachiopoda</taxon>
        <taxon>Linguliformea</taxon>
        <taxon>Lingulata</taxon>
        <taxon>Lingulida</taxon>
        <taxon>Linguloidea</taxon>
        <taxon>Lingulidae</taxon>
        <taxon>Lingula</taxon>
    </lineage>
</organism>
<keyword evidence="1" id="KW-1185">Reference proteome</keyword>
<reference evidence="2" key="1">
    <citation type="journal article" date="2015" name="Nat. Commun.">
        <title>The Lingula genome provides insights into brachiopod evolution and the origin of phosphate biomineralization.</title>
        <authorList>
            <person name="Luo Y.J."/>
            <person name="Takeuchi T."/>
            <person name="Koyanagi R."/>
            <person name="Yamada L."/>
            <person name="Kanda M."/>
            <person name="Khalturina M."/>
            <person name="Fujie M."/>
            <person name="Yamasaki S.I."/>
            <person name="Endo K."/>
            <person name="Satoh N."/>
        </authorList>
    </citation>
    <scope>NUCLEOTIDE SEQUENCE</scope>
</reference>
<evidence type="ECO:0000313" key="1">
    <source>
        <dbReference type="Proteomes" id="UP000085678"/>
    </source>
</evidence>
<accession>A0A1S3KAX6</accession>
<dbReference type="GeneID" id="106180250"/>
<dbReference type="KEGG" id="lak:106180250"/>
<gene>
    <name evidence="2" type="primary">LOC106180250</name>
</gene>
<proteinExistence type="predicted"/>
<name>A0A1S3KAX6_LINAN</name>
<evidence type="ECO:0000313" key="2">
    <source>
        <dbReference type="RefSeq" id="XP_013419647.1"/>
    </source>
</evidence>
<dbReference type="InParanoid" id="A0A1S3KAX6"/>
<dbReference type="Proteomes" id="UP000085678">
    <property type="component" value="Unplaced"/>
</dbReference>
<sequence length="379" mass="42248">MAAVQDTTPQVDALLGSLFGSGQPIGQQLQQTQTILQTLKNEDSQNSSPFANGGWDAIGKLIEQAVHPVEASYHFYQLNERLNDAEGMLRDLSAASEKSAEDARKWCEEYLQNDTFCTKLKNYFLPWKKQEVEQQVKSWEKALKKDSLKTIDDMKNGIREARCNYIYRKIQFDTAVCVLSVAASVYKMYTDVTTVRAYKEELKSIDAELSSIEEDISNLGNSINTIVMEITQNKPLSEPLPIIAWRASDIRRRALACIGKLTEQQKQLTGKRNAHAVEAGRNITMSVLKGFEAAMTGDFVSPAMNVVNFAIPAVYGAAGVGHLGVAAYCHSVLVEVEARLRKGEELQIKLDKKLKDLEEWIKRFSSMLQSPGQASLTSN</sequence>
<dbReference type="AlphaFoldDB" id="A0A1S3KAX6"/>
<protein>
    <submittedName>
        <fullName evidence="2">Uncharacterized protein LOC106180250</fullName>
    </submittedName>
</protein>
<reference evidence="2" key="2">
    <citation type="submission" date="2025-08" db="UniProtKB">
        <authorList>
            <consortium name="RefSeq"/>
        </authorList>
    </citation>
    <scope>IDENTIFICATION</scope>
</reference>